<dbReference type="RefSeq" id="WP_066392224.1">
    <property type="nucleotide sequence ID" value="NZ_JAGIKZ010000030.1"/>
</dbReference>
<proteinExistence type="predicted"/>
<protein>
    <recommendedName>
        <fullName evidence="3">Apea-like HEPN domain-containing protein</fullName>
    </recommendedName>
</protein>
<evidence type="ECO:0000313" key="2">
    <source>
        <dbReference type="Proteomes" id="UP001519293"/>
    </source>
</evidence>
<reference evidence="1 2" key="1">
    <citation type="submission" date="2021-03" db="EMBL/GenBank/DDBJ databases">
        <title>Genomic Encyclopedia of Type Strains, Phase IV (KMG-IV): sequencing the most valuable type-strain genomes for metagenomic binning, comparative biology and taxonomic classification.</title>
        <authorList>
            <person name="Goeker M."/>
        </authorList>
    </citation>
    <scope>NUCLEOTIDE SEQUENCE [LARGE SCALE GENOMIC DNA]</scope>
    <source>
        <strain evidence="1 2">DSM 26675</strain>
    </source>
</reference>
<evidence type="ECO:0000313" key="1">
    <source>
        <dbReference type="EMBL" id="MBP2242945.1"/>
    </source>
</evidence>
<dbReference type="EMBL" id="JAGIKZ010000030">
    <property type="protein sequence ID" value="MBP2242945.1"/>
    <property type="molecule type" value="Genomic_DNA"/>
</dbReference>
<organism evidence="1 2">
    <name type="scientific">Cytobacillus eiseniae</name>
    <dbReference type="NCBI Taxonomy" id="762947"/>
    <lineage>
        <taxon>Bacteria</taxon>
        <taxon>Bacillati</taxon>
        <taxon>Bacillota</taxon>
        <taxon>Bacilli</taxon>
        <taxon>Bacillales</taxon>
        <taxon>Bacillaceae</taxon>
        <taxon>Cytobacillus</taxon>
    </lineage>
</organism>
<gene>
    <name evidence="1" type="ORF">J2Z40_003527</name>
</gene>
<comment type="caution">
    <text evidence="1">The sequence shown here is derived from an EMBL/GenBank/DDBJ whole genome shotgun (WGS) entry which is preliminary data.</text>
</comment>
<dbReference type="Proteomes" id="UP001519293">
    <property type="component" value="Unassembled WGS sequence"/>
</dbReference>
<keyword evidence="2" id="KW-1185">Reference proteome</keyword>
<sequence length="618" mass="73746">MYKHFKNQGYNPNLNSHQIYFIQRWGELLENTHIHYRKLLKPSLRSVLKEALRVIDHFKDQVLYEHNIFEILEEVIETLNNNIVLKKIYPNDFNLIESRIKNFLSNKQTFMELKSELDKYKHLNLPYTLMTTLYNKLENEDIPKLYANYLKDELNKPTLSFETVDGLIELVISELIYEGHNKQYLFNWGNGVFIIDSEPNFLKRVERISELGKKNRRPFDCFITLKLPEGYDSLFNHKEGNITFHKDPETLRVEFIEEYSLEEPYHKQLYEFFQTDKHISRIKLESTDEVAAINSAREELISTTKLFTLENKHKQYYPGNLSEAIVYDFQGNQINMDPYIETYQQGLQISNNEKYIKINLSSKMNNKYQGLDQLLQWCRVIQDSPRETGLVAMWSLLEYLFVTDSFNKRKNVLDYAIPYICHFYLKSLAWRTRDILKNNNSENLTLMEEVKNILGEKAIDNLKKEVKLPYFIEFLATNKQKALDIYSDKVIEQRYIGLINRYLSLRGKKLWFEKYLETLKEQVHSDFLRAYRMRNILAHQASMDEEFLDEIYDVIAFYLKLIIDDLLYTITLQPNNSVHDLVKVKRESYEDYLEELKNLDKVEDVNFKKLITTKSLLV</sequence>
<accession>A0ABS4RJ58</accession>
<evidence type="ECO:0008006" key="3">
    <source>
        <dbReference type="Google" id="ProtNLM"/>
    </source>
</evidence>
<name>A0ABS4RJ58_9BACI</name>